<comment type="caution">
    <text evidence="6">The sequence shown here is derived from an EMBL/GenBank/DDBJ whole genome shotgun (WGS) entry which is preliminary data.</text>
</comment>
<comment type="similarity">
    <text evidence="1">Belongs to the ParB family.</text>
</comment>
<dbReference type="InterPro" id="IPR003115">
    <property type="entry name" value="ParB_N"/>
</dbReference>
<evidence type="ECO:0000256" key="1">
    <source>
        <dbReference type="ARBA" id="ARBA00006295"/>
    </source>
</evidence>
<accession>A0ABS0IIH9</accession>
<protein>
    <submittedName>
        <fullName evidence="6">ParB/RepB/Spo0J family partition protein</fullName>
    </submittedName>
</protein>
<dbReference type="SUPFAM" id="SSF110849">
    <property type="entry name" value="ParB/Sulfiredoxin"/>
    <property type="match status" value="1"/>
</dbReference>
<dbReference type="PANTHER" id="PTHR33375:SF1">
    <property type="entry name" value="CHROMOSOME-PARTITIONING PROTEIN PARB-RELATED"/>
    <property type="match status" value="1"/>
</dbReference>
<keyword evidence="7" id="KW-1185">Reference proteome</keyword>
<dbReference type="Gene3D" id="3.90.1530.30">
    <property type="match status" value="1"/>
</dbReference>
<dbReference type="Pfam" id="PF23552">
    <property type="entry name" value="ParB_C"/>
    <property type="match status" value="1"/>
</dbReference>
<dbReference type="InterPro" id="IPR050336">
    <property type="entry name" value="Chromosome_partition/occlusion"/>
</dbReference>
<evidence type="ECO:0000256" key="3">
    <source>
        <dbReference type="ARBA" id="ARBA00023125"/>
    </source>
</evidence>
<evidence type="ECO:0000256" key="2">
    <source>
        <dbReference type="ARBA" id="ARBA00022829"/>
    </source>
</evidence>
<dbReference type="Pfam" id="PF17762">
    <property type="entry name" value="HTH_ParB"/>
    <property type="match status" value="1"/>
</dbReference>
<evidence type="ECO:0000313" key="6">
    <source>
        <dbReference type="EMBL" id="MBF9238136.1"/>
    </source>
</evidence>
<dbReference type="InterPro" id="IPR041468">
    <property type="entry name" value="HTH_ParB/Spo0J"/>
</dbReference>
<dbReference type="InterPro" id="IPR004437">
    <property type="entry name" value="ParB/RepB/Spo0J"/>
</dbReference>
<evidence type="ECO:0000256" key="4">
    <source>
        <dbReference type="SAM" id="MobiDB-lite"/>
    </source>
</evidence>
<dbReference type="EMBL" id="JADQDQ010000005">
    <property type="protein sequence ID" value="MBF9238136.1"/>
    <property type="molecule type" value="Genomic_DNA"/>
</dbReference>
<name>A0ABS0IIH9_9BACT</name>
<dbReference type="InterPro" id="IPR036086">
    <property type="entry name" value="ParB/Sulfiredoxin_sf"/>
</dbReference>
<sequence length="328" mass="36112">MTPEKNEEKLQAALAAAASVKRKGGLGRGLNALIEGSYDKKGERPGSSDRLVSHPVNSVGFISVEHIEANPYQPRTHFDQEALQELANSIKIQGIIQPVTLRQLGTNAYQLISGERRLQASKLAGLETIPAYIRKADDQQMLEMALIENIQRENLNAIEIALSYQRLLSECNLRQEELGDRVGKNRSTVTNYLRLLKLPPDVQIGLRDAEISMGHARALIGIEDPKAQVELFRKIVAEELSVRRVEELVRGGFGRPAASNGTPDNGAAAAPAHQAVPAAELRRTERHLTDRFGSRVQVRPGPKGSGEIKIAFDSVEDMQRILHILHPS</sequence>
<evidence type="ECO:0000259" key="5">
    <source>
        <dbReference type="SMART" id="SM00470"/>
    </source>
</evidence>
<keyword evidence="3" id="KW-0238">DNA-binding</keyword>
<dbReference type="CDD" id="cd16393">
    <property type="entry name" value="SPO0J_N"/>
    <property type="match status" value="1"/>
</dbReference>
<dbReference type="Proteomes" id="UP000597617">
    <property type="component" value="Unassembled WGS sequence"/>
</dbReference>
<evidence type="ECO:0000313" key="7">
    <source>
        <dbReference type="Proteomes" id="UP000597617"/>
    </source>
</evidence>
<dbReference type="PANTHER" id="PTHR33375">
    <property type="entry name" value="CHROMOSOME-PARTITIONING PROTEIN PARB-RELATED"/>
    <property type="match status" value="1"/>
</dbReference>
<feature type="region of interest" description="Disordered" evidence="4">
    <location>
        <begin position="254"/>
        <end position="274"/>
    </location>
</feature>
<reference evidence="6 7" key="1">
    <citation type="submission" date="2020-11" db="EMBL/GenBank/DDBJ databases">
        <authorList>
            <person name="Kim M.K."/>
        </authorList>
    </citation>
    <scope>NUCLEOTIDE SEQUENCE [LARGE SCALE GENOMIC DNA]</scope>
    <source>
        <strain evidence="6 7">BT683</strain>
    </source>
</reference>
<dbReference type="NCBIfam" id="TIGR00180">
    <property type="entry name" value="parB_part"/>
    <property type="match status" value="1"/>
</dbReference>
<feature type="domain" description="ParB-like N-terminal" evidence="5">
    <location>
        <begin position="60"/>
        <end position="150"/>
    </location>
</feature>
<dbReference type="Gene3D" id="1.10.10.2830">
    <property type="match status" value="1"/>
</dbReference>
<dbReference type="SUPFAM" id="SSF109709">
    <property type="entry name" value="KorB DNA-binding domain-like"/>
    <property type="match status" value="1"/>
</dbReference>
<dbReference type="SMART" id="SM00470">
    <property type="entry name" value="ParB"/>
    <property type="match status" value="1"/>
</dbReference>
<gene>
    <name evidence="6" type="ORF">I2I05_12085</name>
</gene>
<organism evidence="6 7">
    <name type="scientific">Hymenobacter jeongseonensis</name>
    <dbReference type="NCBI Taxonomy" id="2791027"/>
    <lineage>
        <taxon>Bacteria</taxon>
        <taxon>Pseudomonadati</taxon>
        <taxon>Bacteroidota</taxon>
        <taxon>Cytophagia</taxon>
        <taxon>Cytophagales</taxon>
        <taxon>Hymenobacteraceae</taxon>
        <taxon>Hymenobacter</taxon>
    </lineage>
</organism>
<dbReference type="Pfam" id="PF02195">
    <property type="entry name" value="ParB_N"/>
    <property type="match status" value="1"/>
</dbReference>
<proteinExistence type="inferred from homology"/>
<dbReference type="InterPro" id="IPR057240">
    <property type="entry name" value="ParB_dimer_C"/>
</dbReference>
<keyword evidence="2" id="KW-0159">Chromosome partition</keyword>